<dbReference type="EMBL" id="CATQJA010002665">
    <property type="protein sequence ID" value="CAJ0582916.1"/>
    <property type="molecule type" value="Genomic_DNA"/>
</dbReference>
<evidence type="ECO:0000313" key="3">
    <source>
        <dbReference type="Proteomes" id="UP001177023"/>
    </source>
</evidence>
<comment type="caution">
    <text evidence="2">The sequence shown here is derived from an EMBL/GenBank/DDBJ whole genome shotgun (WGS) entry which is preliminary data.</text>
</comment>
<keyword evidence="1" id="KW-0472">Membrane</keyword>
<reference evidence="2" key="1">
    <citation type="submission" date="2023-06" db="EMBL/GenBank/DDBJ databases">
        <authorList>
            <person name="Delattre M."/>
        </authorList>
    </citation>
    <scope>NUCLEOTIDE SEQUENCE</scope>
    <source>
        <strain evidence="2">AF72</strain>
    </source>
</reference>
<dbReference type="Proteomes" id="UP001177023">
    <property type="component" value="Unassembled WGS sequence"/>
</dbReference>
<gene>
    <name evidence="2" type="ORF">MSPICULIGERA_LOCUS21046</name>
</gene>
<dbReference type="AlphaFoldDB" id="A0AA36D8V1"/>
<organism evidence="2 3">
    <name type="scientific">Mesorhabditis spiculigera</name>
    <dbReference type="NCBI Taxonomy" id="96644"/>
    <lineage>
        <taxon>Eukaryota</taxon>
        <taxon>Metazoa</taxon>
        <taxon>Ecdysozoa</taxon>
        <taxon>Nematoda</taxon>
        <taxon>Chromadorea</taxon>
        <taxon>Rhabditida</taxon>
        <taxon>Rhabditina</taxon>
        <taxon>Rhabditomorpha</taxon>
        <taxon>Rhabditoidea</taxon>
        <taxon>Rhabditidae</taxon>
        <taxon>Mesorhabditinae</taxon>
        <taxon>Mesorhabditis</taxon>
    </lineage>
</organism>
<protein>
    <submittedName>
        <fullName evidence="2">Uncharacterized protein</fullName>
    </submittedName>
</protein>
<proteinExistence type="predicted"/>
<feature type="transmembrane region" description="Helical" evidence="1">
    <location>
        <begin position="84"/>
        <end position="105"/>
    </location>
</feature>
<feature type="transmembrane region" description="Helical" evidence="1">
    <location>
        <begin position="12"/>
        <end position="42"/>
    </location>
</feature>
<evidence type="ECO:0000256" key="1">
    <source>
        <dbReference type="SAM" id="Phobius"/>
    </source>
</evidence>
<name>A0AA36D8V1_9BILA</name>
<keyword evidence="3" id="KW-1185">Reference proteome</keyword>
<feature type="transmembrane region" description="Helical" evidence="1">
    <location>
        <begin position="125"/>
        <end position="148"/>
    </location>
</feature>
<feature type="non-terminal residue" evidence="2">
    <location>
        <position position="149"/>
    </location>
</feature>
<evidence type="ECO:0000313" key="2">
    <source>
        <dbReference type="EMBL" id="CAJ0582916.1"/>
    </source>
</evidence>
<accession>A0AA36D8V1</accession>
<feature type="transmembrane region" description="Helical" evidence="1">
    <location>
        <begin position="48"/>
        <end position="72"/>
    </location>
</feature>
<keyword evidence="1" id="KW-0812">Transmembrane</keyword>
<sequence>MGVDALMSIPGALSIVATLLSFAELFCICFVWAGGSVVFYIFIDGYGWHILFAPLVFLVFLFSVTLLLTIVTGREIINQYGKQAALICYGVCMFALIVAGVLISWYASKTHKDLGVGHILRPRYIAAAIFNWLNFVVYLALFVLTLIFQ</sequence>
<keyword evidence="1" id="KW-1133">Transmembrane helix</keyword>